<evidence type="ECO:0000313" key="6">
    <source>
        <dbReference type="Proteomes" id="UP000008898"/>
    </source>
</evidence>
<dbReference type="PROSITE" id="PS51762">
    <property type="entry name" value="GH16_2"/>
    <property type="match status" value="1"/>
</dbReference>
<keyword evidence="5" id="KW-0378">Hydrolase</keyword>
<gene>
    <name evidence="5" type="ordered locus">zobellia_1021</name>
</gene>
<dbReference type="OrthoDB" id="954626at2"/>
<evidence type="ECO:0000256" key="1">
    <source>
        <dbReference type="ARBA" id="ARBA00006865"/>
    </source>
</evidence>
<dbReference type="HOGENOM" id="CLU_019533_4_0_10"/>
<proteinExistence type="inferred from homology"/>
<dbReference type="NCBIfam" id="TIGR04183">
    <property type="entry name" value="Por_Secre_tail"/>
    <property type="match status" value="1"/>
</dbReference>
<dbReference type="Pfam" id="PF03422">
    <property type="entry name" value="CBM_6"/>
    <property type="match status" value="1"/>
</dbReference>
<dbReference type="GO" id="GO:0030246">
    <property type="term" value="F:carbohydrate binding"/>
    <property type="evidence" value="ECO:0007669"/>
    <property type="project" value="InterPro"/>
</dbReference>
<dbReference type="KEGG" id="zga:ZOBELLIA_1021"/>
<feature type="domain" description="GH16" evidence="4">
    <location>
        <begin position="31"/>
        <end position="278"/>
    </location>
</feature>
<keyword evidence="5" id="KW-0326">Glycosidase</keyword>
<accession>G0L2M6</accession>
<organism evidence="5 6">
    <name type="scientific">Zobellia galactanivorans (strain DSM 12802 / CCUG 47099 / CIP 106680 / NCIMB 13871 / Dsij)</name>
    <dbReference type="NCBI Taxonomy" id="63186"/>
    <lineage>
        <taxon>Bacteria</taxon>
        <taxon>Pseudomonadati</taxon>
        <taxon>Bacteroidota</taxon>
        <taxon>Flavobacteriia</taxon>
        <taxon>Flavobacteriales</taxon>
        <taxon>Flavobacteriaceae</taxon>
        <taxon>Zobellia</taxon>
    </lineage>
</organism>
<dbReference type="InterPro" id="IPR000757">
    <property type="entry name" value="Beta-glucanase-like"/>
</dbReference>
<reference evidence="6" key="1">
    <citation type="submission" date="2009-07" db="EMBL/GenBank/DDBJ databases">
        <title>Complete genome sequence of Zobellia galactanivorans Dsij.</title>
        <authorList>
            <consortium name="Genoscope - CEA"/>
        </authorList>
    </citation>
    <scope>NUCLEOTIDE SEQUENCE [LARGE SCALE GENOMIC DNA]</scope>
    <source>
        <strain evidence="6">DSM 12802 / CCUG 47099 / CIP 106680 / NCIMB 13871 / Dsij</strain>
    </source>
</reference>
<dbReference type="Gene3D" id="2.60.120.260">
    <property type="entry name" value="Galactose-binding domain-like"/>
    <property type="match status" value="1"/>
</dbReference>
<dbReference type="InterPro" id="IPR008979">
    <property type="entry name" value="Galactose-bd-like_sf"/>
</dbReference>
<feature type="domain" description="CBM6" evidence="3">
    <location>
        <begin position="316"/>
        <end position="438"/>
    </location>
</feature>
<dbReference type="SUPFAM" id="SSF49785">
    <property type="entry name" value="Galactose-binding domain-like"/>
    <property type="match status" value="1"/>
</dbReference>
<dbReference type="GO" id="GO:0005975">
    <property type="term" value="P:carbohydrate metabolic process"/>
    <property type="evidence" value="ECO:0007669"/>
    <property type="project" value="InterPro"/>
</dbReference>
<dbReference type="STRING" id="63186.ZOBELLIA_1021"/>
<dbReference type="SMART" id="SM00606">
    <property type="entry name" value="CBD_IV"/>
    <property type="match status" value="1"/>
</dbReference>
<dbReference type="SUPFAM" id="SSF49899">
    <property type="entry name" value="Concanavalin A-like lectins/glucanases"/>
    <property type="match status" value="1"/>
</dbReference>
<evidence type="ECO:0000313" key="5">
    <source>
        <dbReference type="EMBL" id="CAZ95078.1"/>
    </source>
</evidence>
<dbReference type="GO" id="GO:0004553">
    <property type="term" value="F:hydrolase activity, hydrolyzing O-glycosyl compounds"/>
    <property type="evidence" value="ECO:0007669"/>
    <property type="project" value="InterPro"/>
</dbReference>
<dbReference type="Pfam" id="PF18962">
    <property type="entry name" value="Por_Secre_tail"/>
    <property type="match status" value="1"/>
</dbReference>
<evidence type="ECO:0000259" key="3">
    <source>
        <dbReference type="PROSITE" id="PS51175"/>
    </source>
</evidence>
<dbReference type="AlphaFoldDB" id="G0L2M6"/>
<reference evidence="5 6" key="2">
    <citation type="journal article" date="2012" name="Environ. Microbiol.">
        <title>Characterization of the first alginolytic operons in a marine bacterium: from their emergence in marine Flavobacteriia to their independent transfers to marine Proteobacteria and human gut Bacteroides.</title>
        <authorList>
            <person name="Thomas F."/>
            <person name="Barbeyron T."/>
            <person name="Tonon T."/>
            <person name="Genicot S."/>
            <person name="Czjzek M."/>
            <person name="Michel G."/>
        </authorList>
    </citation>
    <scope>NUCLEOTIDE SEQUENCE [LARGE SCALE GENOMIC DNA]</scope>
    <source>
        <strain evidence="6">DSM 12802 / CCUG 47099 / CIP 106680 / NCIMB 13871 / Dsij</strain>
    </source>
</reference>
<dbReference type="InterPro" id="IPR026444">
    <property type="entry name" value="Secre_tail"/>
</dbReference>
<dbReference type="RefSeq" id="WP_013992390.1">
    <property type="nucleotide sequence ID" value="NC_015844.1"/>
</dbReference>
<sequence length="537" mass="59879">MEKFQLFRNLIILTIICNLHWGQAQDVIMFDDFNYDGINDDDLSNFNKWVVVDGLNGPPANAIYNKGNVKFVQDPDLSGNALVTLETVVNKQGSGTDITHSRIQTNGYDYFEGTYSARVNFSDVPFAYKDGNVQTFYTIVSHLLATDGSRYSEIDFEYFAADKWGTSTDNQVLYTTAYNRYEGDNFFNDSDSSTRSYSGWHTYTFSFTDGVNVKFWVDDEYLGVLKYSPKDGSPLYPRSPMQIAFANWIFGHITGASTENRNSTMKVDWVLFYENEEVAPSEIENLVSEFRSNGIQRRNLAGEVFPEGGGEPIFEMVMEAEDYTNMGGVEVENTTDTNGGQNVGYIDAEDWMSYADVTFPISGDYTVSYRVASRDGGGSLSLDLNAGSIVLGERSIPKTDGWQNWTTVSHTVHVDAGTYNLGIYAITGGWNINWLKISMANTNNLNASASIFPESSLEIDSLDATVSPNSFRDNLSVDLGSSESASAIVLDVTGQQVASFEKVMNHEFIDLSELEPGLYFLRLKTDTYDVVKSILKE</sequence>
<dbReference type="InterPro" id="IPR006584">
    <property type="entry name" value="Cellulose-bd_IV"/>
</dbReference>
<dbReference type="EMBL" id="FP476056">
    <property type="protein sequence ID" value="CAZ95078.1"/>
    <property type="molecule type" value="Genomic_DNA"/>
</dbReference>
<comment type="similarity">
    <text evidence="1">Belongs to the glycosyl hydrolase 16 family.</text>
</comment>
<name>G0L2M6_ZOBGA</name>
<dbReference type="PROSITE" id="PS51175">
    <property type="entry name" value="CBM6"/>
    <property type="match status" value="1"/>
</dbReference>
<evidence type="ECO:0000259" key="4">
    <source>
        <dbReference type="PROSITE" id="PS51762"/>
    </source>
</evidence>
<dbReference type="InterPro" id="IPR013320">
    <property type="entry name" value="ConA-like_dom_sf"/>
</dbReference>
<dbReference type="CDD" id="cd04080">
    <property type="entry name" value="CBM6_cellulase-like"/>
    <property type="match status" value="1"/>
</dbReference>
<keyword evidence="6" id="KW-1185">Reference proteome</keyword>
<dbReference type="CDD" id="cd00413">
    <property type="entry name" value="Glyco_hydrolase_16"/>
    <property type="match status" value="1"/>
</dbReference>
<protein>
    <submittedName>
        <fullName evidence="5">Glycoside hydrolase, family GH16</fullName>
        <ecNumber evidence="5">3.2.1.-</ecNumber>
    </submittedName>
</protein>
<dbReference type="InterPro" id="IPR005084">
    <property type="entry name" value="CBM6"/>
</dbReference>
<keyword evidence="2" id="KW-0732">Signal</keyword>
<dbReference type="EC" id="3.2.1.-" evidence="5"/>
<dbReference type="Gene3D" id="2.60.120.200">
    <property type="match status" value="1"/>
</dbReference>
<evidence type="ECO:0000256" key="2">
    <source>
        <dbReference type="ARBA" id="ARBA00022729"/>
    </source>
</evidence>
<dbReference type="Proteomes" id="UP000008898">
    <property type="component" value="Chromosome"/>
</dbReference>